<gene>
    <name evidence="1" type="ORF">AGERDE_LOCUS6751</name>
</gene>
<evidence type="ECO:0000313" key="1">
    <source>
        <dbReference type="EMBL" id="CAG8552766.1"/>
    </source>
</evidence>
<keyword evidence="2" id="KW-1185">Reference proteome</keyword>
<dbReference type="Proteomes" id="UP000789831">
    <property type="component" value="Unassembled WGS sequence"/>
</dbReference>
<evidence type="ECO:0000313" key="2">
    <source>
        <dbReference type="Proteomes" id="UP000789831"/>
    </source>
</evidence>
<organism evidence="1 2">
    <name type="scientific">Ambispora gerdemannii</name>
    <dbReference type="NCBI Taxonomy" id="144530"/>
    <lineage>
        <taxon>Eukaryota</taxon>
        <taxon>Fungi</taxon>
        <taxon>Fungi incertae sedis</taxon>
        <taxon>Mucoromycota</taxon>
        <taxon>Glomeromycotina</taxon>
        <taxon>Glomeromycetes</taxon>
        <taxon>Archaeosporales</taxon>
        <taxon>Ambisporaceae</taxon>
        <taxon>Ambispora</taxon>
    </lineage>
</organism>
<dbReference type="InterPro" id="IPR036910">
    <property type="entry name" value="HMG_box_dom_sf"/>
</dbReference>
<sequence>MSGKNSILAIFDDHSKVLIVDVSNQKCAHFLYINIPTFMEYKQRVPLKTKISNCFLIFRWALNRSRQTTWKCTNSGCLLHKLLDRNGCSKLASKIWDQLNEETKKPFKDLYNTLKNHLENQRILIESSPNGLSAVDRSALPFQQLPLPMDIDIDIDIIWQNLPMLIDNYNFLDTDIDMVFFDEN</sequence>
<proteinExistence type="predicted"/>
<dbReference type="SUPFAM" id="SSF47095">
    <property type="entry name" value="HMG-box"/>
    <property type="match status" value="1"/>
</dbReference>
<dbReference type="AlphaFoldDB" id="A0A9N9B552"/>
<accession>A0A9N9B552</accession>
<dbReference type="EMBL" id="CAJVPL010001103">
    <property type="protein sequence ID" value="CAG8552766.1"/>
    <property type="molecule type" value="Genomic_DNA"/>
</dbReference>
<reference evidence="1" key="1">
    <citation type="submission" date="2021-06" db="EMBL/GenBank/DDBJ databases">
        <authorList>
            <person name="Kallberg Y."/>
            <person name="Tangrot J."/>
            <person name="Rosling A."/>
        </authorList>
    </citation>
    <scope>NUCLEOTIDE SEQUENCE</scope>
    <source>
        <strain evidence="1">MT106</strain>
    </source>
</reference>
<protein>
    <submittedName>
        <fullName evidence="1">7109_t:CDS:1</fullName>
    </submittedName>
</protein>
<name>A0A9N9B552_9GLOM</name>
<dbReference type="OrthoDB" id="10467424at2759"/>
<comment type="caution">
    <text evidence="1">The sequence shown here is derived from an EMBL/GenBank/DDBJ whole genome shotgun (WGS) entry which is preliminary data.</text>
</comment>